<dbReference type="Proteomes" id="UP001551482">
    <property type="component" value="Unassembled WGS sequence"/>
</dbReference>
<feature type="region of interest" description="Disordered" evidence="1">
    <location>
        <begin position="1"/>
        <end position="36"/>
    </location>
</feature>
<dbReference type="PIRSF" id="PIRSF007580">
    <property type="entry name" value="UCP07580"/>
    <property type="match status" value="1"/>
</dbReference>
<evidence type="ECO:0000313" key="3">
    <source>
        <dbReference type="Proteomes" id="UP001551482"/>
    </source>
</evidence>
<name>A0ABV3DNM2_9ACTN</name>
<dbReference type="RefSeq" id="WP_358357798.1">
    <property type="nucleotide sequence ID" value="NZ_JBEZFP010000072.1"/>
</dbReference>
<comment type="caution">
    <text evidence="2">The sequence shown here is derived from an EMBL/GenBank/DDBJ whole genome shotgun (WGS) entry which is preliminary data.</text>
</comment>
<protein>
    <submittedName>
        <fullName evidence="2">Metal-dependent hydrolase</fullName>
        <ecNumber evidence="2">3.-.-.-</ecNumber>
    </submittedName>
</protein>
<keyword evidence="2" id="KW-0378">Hydrolase</keyword>
<dbReference type="EMBL" id="JBEZFP010000072">
    <property type="protein sequence ID" value="MEU8136822.1"/>
    <property type="molecule type" value="Genomic_DNA"/>
</dbReference>
<dbReference type="PANTHER" id="PTHR39456:SF1">
    <property type="entry name" value="METAL-DEPENDENT HYDROLASE"/>
    <property type="match status" value="1"/>
</dbReference>
<dbReference type="GO" id="GO:0016787">
    <property type="term" value="F:hydrolase activity"/>
    <property type="evidence" value="ECO:0007669"/>
    <property type="project" value="UniProtKB-KW"/>
</dbReference>
<accession>A0ABV3DNM2</accession>
<dbReference type="PANTHER" id="PTHR39456">
    <property type="entry name" value="METAL-DEPENDENT HYDROLASE"/>
    <property type="match status" value="1"/>
</dbReference>
<proteinExistence type="predicted"/>
<dbReference type="EC" id="3.-.-.-" evidence="2"/>
<gene>
    <name evidence="2" type="ORF">AB0C36_25340</name>
</gene>
<evidence type="ECO:0000313" key="2">
    <source>
        <dbReference type="EMBL" id="MEU8136822.1"/>
    </source>
</evidence>
<sequence>MNTIPSDGLSASPPPVGLVGPDRSAGSVGAATTAISATDTPIRPRRVAFDWEHTPVHWIPGDAPTTHLINVLHLLLPAGEKWFVQVYKEALPLVTDDKLREDVRGFMGQESVHSYSHAAVLDHLRTQGIDTSGYTRKLDWFFFDFLGDKPYIPMPEAEWLRFRLSLIAAIEHFTALLGKWVLEAEELDHVGADPVMLDLLRWHGAEEVEHRSVAFDLYQHLGGTWGRYPRRVEGMLFTAPTILWLWHVGASYLMRHDPTIPDRRYRLRDMTRAARQGRAPSFVDLVFSIPRYLKPSYHPEGEASTQKAIDYLATSPAAREAERRAAERRARLAG</sequence>
<evidence type="ECO:0000256" key="1">
    <source>
        <dbReference type="SAM" id="MobiDB-lite"/>
    </source>
</evidence>
<keyword evidence="3" id="KW-1185">Reference proteome</keyword>
<dbReference type="InterPro" id="IPR016516">
    <property type="entry name" value="UCP07580"/>
</dbReference>
<organism evidence="2 3">
    <name type="scientific">Streptodolium elevatio</name>
    <dbReference type="NCBI Taxonomy" id="3157996"/>
    <lineage>
        <taxon>Bacteria</taxon>
        <taxon>Bacillati</taxon>
        <taxon>Actinomycetota</taxon>
        <taxon>Actinomycetes</taxon>
        <taxon>Kitasatosporales</taxon>
        <taxon>Streptomycetaceae</taxon>
        <taxon>Streptodolium</taxon>
    </lineage>
</organism>
<reference evidence="2 3" key="1">
    <citation type="submission" date="2024-06" db="EMBL/GenBank/DDBJ databases">
        <title>The Natural Products Discovery Center: Release of the First 8490 Sequenced Strains for Exploring Actinobacteria Biosynthetic Diversity.</title>
        <authorList>
            <person name="Kalkreuter E."/>
            <person name="Kautsar S.A."/>
            <person name="Yang D."/>
            <person name="Bader C.D."/>
            <person name="Teijaro C.N."/>
            <person name="Fluegel L."/>
            <person name="Davis C.M."/>
            <person name="Simpson J.R."/>
            <person name="Lauterbach L."/>
            <person name="Steele A.D."/>
            <person name="Gui C."/>
            <person name="Meng S."/>
            <person name="Li G."/>
            <person name="Viehrig K."/>
            <person name="Ye F."/>
            <person name="Su P."/>
            <person name="Kiefer A.F."/>
            <person name="Nichols A."/>
            <person name="Cepeda A.J."/>
            <person name="Yan W."/>
            <person name="Fan B."/>
            <person name="Jiang Y."/>
            <person name="Adhikari A."/>
            <person name="Zheng C.-J."/>
            <person name="Schuster L."/>
            <person name="Cowan T.M."/>
            <person name="Smanski M.J."/>
            <person name="Chevrette M.G."/>
            <person name="De Carvalho L.P.S."/>
            <person name="Shen B."/>
        </authorList>
    </citation>
    <scope>NUCLEOTIDE SEQUENCE [LARGE SCALE GENOMIC DNA]</scope>
    <source>
        <strain evidence="2 3">NPDC048946</strain>
    </source>
</reference>
<dbReference type="Pfam" id="PF10118">
    <property type="entry name" value="Metal_hydrol"/>
    <property type="match status" value="1"/>
</dbReference>